<dbReference type="EMBL" id="CM046395">
    <property type="protein sequence ID" value="KAI8543814.1"/>
    <property type="molecule type" value="Genomic_DNA"/>
</dbReference>
<protein>
    <submittedName>
        <fullName evidence="1">Uncharacterized protein</fullName>
    </submittedName>
</protein>
<dbReference type="Proteomes" id="UP001062846">
    <property type="component" value="Chromosome 8"/>
</dbReference>
<gene>
    <name evidence="1" type="ORF">RHMOL_Rhmol08G0248300</name>
</gene>
<comment type="caution">
    <text evidence="1">The sequence shown here is derived from an EMBL/GenBank/DDBJ whole genome shotgun (WGS) entry which is preliminary data.</text>
</comment>
<name>A0ACC0MT46_RHOML</name>
<proteinExistence type="predicted"/>
<sequence>MGLQGKLHEYDQDTFLEAEKTNGIGKLDKEALRNLTRASKDGFEKLMRKNKLDAWVTPQAVESSVLAVGGYPAINVPAGYNGDGVPWATKQSSHCFKKTLNPFFLLFLSIRSQKKRDREDMTGPTVAMEPVEPQSLKMKRALDLLSPDLHVQFPLPDPDSKKIRMSQKFNAEYGGIKSTSSQPLIHAKSGSQDQAQEGFAPSNALALAGPENSKDPPNGGAQTDLFVGPTVQTKGLDDRTIKIWDMATERLKLTLTGHIGQVRGLAVSNKHPYMFSAGDDEQVKCWDLEQNRVIRSYPGHLSGVYCMALHPTRDILLTGGRDSVCRVWDIRSNMGSCIVWA</sequence>
<organism evidence="1 2">
    <name type="scientific">Rhododendron molle</name>
    <name type="common">Chinese azalea</name>
    <name type="synonym">Azalea mollis</name>
    <dbReference type="NCBI Taxonomy" id="49168"/>
    <lineage>
        <taxon>Eukaryota</taxon>
        <taxon>Viridiplantae</taxon>
        <taxon>Streptophyta</taxon>
        <taxon>Embryophyta</taxon>
        <taxon>Tracheophyta</taxon>
        <taxon>Spermatophyta</taxon>
        <taxon>Magnoliopsida</taxon>
        <taxon>eudicotyledons</taxon>
        <taxon>Gunneridae</taxon>
        <taxon>Pentapetalae</taxon>
        <taxon>asterids</taxon>
        <taxon>Ericales</taxon>
        <taxon>Ericaceae</taxon>
        <taxon>Ericoideae</taxon>
        <taxon>Rhodoreae</taxon>
        <taxon>Rhododendron</taxon>
    </lineage>
</organism>
<keyword evidence="2" id="KW-1185">Reference proteome</keyword>
<evidence type="ECO:0000313" key="1">
    <source>
        <dbReference type="EMBL" id="KAI8543814.1"/>
    </source>
</evidence>
<reference evidence="1" key="1">
    <citation type="submission" date="2022-02" db="EMBL/GenBank/DDBJ databases">
        <title>Plant Genome Project.</title>
        <authorList>
            <person name="Zhang R.-G."/>
        </authorList>
    </citation>
    <scope>NUCLEOTIDE SEQUENCE</scope>
    <source>
        <strain evidence="1">AT1</strain>
    </source>
</reference>
<evidence type="ECO:0000313" key="2">
    <source>
        <dbReference type="Proteomes" id="UP001062846"/>
    </source>
</evidence>
<accession>A0ACC0MT46</accession>